<keyword evidence="5" id="KW-1185">Reference proteome</keyword>
<dbReference type="GO" id="GO:0008470">
    <property type="term" value="F:3-methylbutanoyl-CoA dehydrogenase activity"/>
    <property type="evidence" value="ECO:0007669"/>
    <property type="project" value="TreeGrafter"/>
</dbReference>
<evidence type="ECO:0000313" key="4">
    <source>
        <dbReference type="EMBL" id="SJM48901.1"/>
    </source>
</evidence>
<dbReference type="AlphaFoldDB" id="A0A1R4EZ39"/>
<dbReference type="InterPro" id="IPR046373">
    <property type="entry name" value="Acyl-CoA_Oxase/DH_mid-dom_sf"/>
</dbReference>
<dbReference type="SUPFAM" id="SSF56645">
    <property type="entry name" value="Acyl-CoA dehydrogenase NM domain-like"/>
    <property type="match status" value="1"/>
</dbReference>
<dbReference type="InterPro" id="IPR037069">
    <property type="entry name" value="AcylCoA_DH/ox_N_sf"/>
</dbReference>
<dbReference type="RefSeq" id="WP_086994405.1">
    <property type="nucleotide sequence ID" value="NZ_FUHW01000007.1"/>
</dbReference>
<dbReference type="PANTHER" id="PTHR43884:SF12">
    <property type="entry name" value="ISOVALERYL-COA DEHYDROGENASE, MITOCHONDRIAL-RELATED"/>
    <property type="match status" value="1"/>
</dbReference>
<dbReference type="InterPro" id="IPR009100">
    <property type="entry name" value="AcylCoA_DH/oxidase_NM_dom_sf"/>
</dbReference>
<dbReference type="PANTHER" id="PTHR43884">
    <property type="entry name" value="ACYL-COA DEHYDROGENASE"/>
    <property type="match status" value="1"/>
</dbReference>
<name>A0A1R4EZ39_9MICC</name>
<dbReference type="InterPro" id="IPR036250">
    <property type="entry name" value="AcylCo_DH-like_C"/>
</dbReference>
<dbReference type="Pfam" id="PF08028">
    <property type="entry name" value="Acyl-CoA_dh_2"/>
    <property type="match status" value="1"/>
</dbReference>
<dbReference type="SUPFAM" id="SSF47203">
    <property type="entry name" value="Acyl-CoA dehydrogenase C-terminal domain-like"/>
    <property type="match status" value="1"/>
</dbReference>
<protein>
    <submittedName>
        <fullName evidence="4">Acyl-CoA dehydrogenase probable dibenzothiophene desulfurization enzyme</fullName>
    </submittedName>
</protein>
<dbReference type="Proteomes" id="UP000195913">
    <property type="component" value="Unassembled WGS sequence"/>
</dbReference>
<keyword evidence="1" id="KW-0560">Oxidoreductase</keyword>
<accession>A0A1R4EZ39</accession>
<dbReference type="Gene3D" id="2.40.110.10">
    <property type="entry name" value="Butyryl-CoA Dehydrogenase, subunit A, domain 2"/>
    <property type="match status" value="1"/>
</dbReference>
<dbReference type="PIRSF" id="PIRSF016578">
    <property type="entry name" value="HsaA"/>
    <property type="match status" value="1"/>
</dbReference>
<dbReference type="Gene3D" id="1.20.140.10">
    <property type="entry name" value="Butyryl-CoA Dehydrogenase, subunit A, domain 3"/>
    <property type="match status" value="1"/>
</dbReference>
<dbReference type="Gene3D" id="1.10.540.10">
    <property type="entry name" value="Acyl-CoA dehydrogenase/oxidase, N-terminal domain"/>
    <property type="match status" value="1"/>
</dbReference>
<evidence type="ECO:0000256" key="1">
    <source>
        <dbReference type="ARBA" id="ARBA00023002"/>
    </source>
</evidence>
<dbReference type="GO" id="GO:0006552">
    <property type="term" value="P:L-leucine catabolic process"/>
    <property type="evidence" value="ECO:0007669"/>
    <property type="project" value="TreeGrafter"/>
</dbReference>
<dbReference type="EMBL" id="FUHW01000007">
    <property type="protein sequence ID" value="SJM48901.1"/>
    <property type="molecule type" value="Genomic_DNA"/>
</dbReference>
<dbReference type="InterPro" id="IPR013786">
    <property type="entry name" value="AcylCoA_DH/ox_N"/>
</dbReference>
<dbReference type="InterPro" id="IPR013107">
    <property type="entry name" value="Acyl-CoA_DH_C"/>
</dbReference>
<sequence length="417" mass="44348">MIQQTAEPTTVSSPELAARFRPIFGRIAAGASQREKDHELPAAQIRELADAGFGALRVPVEHGGLGASLPQLFALLTELAGADSNIAQALRAHFAFVEDRILAGPGPGRDVWLDRFVRGELVGNSWTEIGAVEVGQVQTKVVPAPDLGPGKFRVNGAKFYSTGSIFADWIDVYAERTDTSTRVIAAVDAHQSGVRHGDDWDGFGQQTTGSGSSTFTDAVVTEENLIDFGTRFKYQTAFYQAVLLVVQAGSIRAAQREFSDEVRTRTRTFSHAAAPVWREDPQILQVVGELAAAGFAGEAIVDKVAAALQGAHDAALQLRAGDITGEQEEQVNDAAELASAQGQVALTPLSVNAISHAFDALAASATSTTKNLDRHWRNARTASNHNPYVFKARLIGDLAVNGASLPRVWAIGASAKG</sequence>
<evidence type="ECO:0000259" key="3">
    <source>
        <dbReference type="Pfam" id="PF08028"/>
    </source>
</evidence>
<feature type="domain" description="Acyl-CoA dehydrogenase C-terminal" evidence="3">
    <location>
        <begin position="249"/>
        <end position="386"/>
    </location>
</feature>
<proteinExistence type="predicted"/>
<evidence type="ECO:0000313" key="5">
    <source>
        <dbReference type="Proteomes" id="UP000195913"/>
    </source>
</evidence>
<evidence type="ECO:0000259" key="2">
    <source>
        <dbReference type="Pfam" id="PF02771"/>
    </source>
</evidence>
<organism evidence="4 5">
    <name type="scientific">Arthrobacter rhombi</name>
    <dbReference type="NCBI Taxonomy" id="71253"/>
    <lineage>
        <taxon>Bacteria</taxon>
        <taxon>Bacillati</taxon>
        <taxon>Actinomycetota</taxon>
        <taxon>Actinomycetes</taxon>
        <taxon>Micrococcales</taxon>
        <taxon>Micrococcaceae</taxon>
        <taxon>Arthrobacter</taxon>
    </lineage>
</organism>
<dbReference type="GO" id="GO:0050660">
    <property type="term" value="F:flavin adenine dinucleotide binding"/>
    <property type="evidence" value="ECO:0007669"/>
    <property type="project" value="InterPro"/>
</dbReference>
<gene>
    <name evidence="4" type="ORF">FM101_01480</name>
</gene>
<reference evidence="4 5" key="1">
    <citation type="submission" date="2017-02" db="EMBL/GenBank/DDBJ databases">
        <authorList>
            <person name="Peterson S.W."/>
        </authorList>
    </citation>
    <scope>NUCLEOTIDE SEQUENCE [LARGE SCALE GENOMIC DNA]</scope>
    <source>
        <strain evidence="4 5">B Ar 00.02</strain>
    </source>
</reference>
<dbReference type="Pfam" id="PF02771">
    <property type="entry name" value="Acyl-CoA_dh_N"/>
    <property type="match status" value="1"/>
</dbReference>
<feature type="domain" description="Acyl-CoA dehydrogenase/oxidase N-terminal" evidence="2">
    <location>
        <begin position="27"/>
        <end position="119"/>
    </location>
</feature>